<dbReference type="InterPro" id="IPR000073">
    <property type="entry name" value="AB_hydrolase_1"/>
</dbReference>
<dbReference type="GO" id="GO:0016787">
    <property type="term" value="F:hydrolase activity"/>
    <property type="evidence" value="ECO:0007669"/>
    <property type="project" value="UniProtKB-KW"/>
</dbReference>
<feature type="domain" description="AB hydrolase-1" evidence="2">
    <location>
        <begin position="474"/>
        <end position="723"/>
    </location>
</feature>
<feature type="compositionally biased region" description="Basic and acidic residues" evidence="1">
    <location>
        <begin position="77"/>
        <end position="88"/>
    </location>
</feature>
<dbReference type="GO" id="GO:0016020">
    <property type="term" value="C:membrane"/>
    <property type="evidence" value="ECO:0007669"/>
    <property type="project" value="TreeGrafter"/>
</dbReference>
<dbReference type="PANTHER" id="PTHR43798">
    <property type="entry name" value="MONOACYLGLYCEROL LIPASE"/>
    <property type="match status" value="1"/>
</dbReference>
<dbReference type="EMBL" id="CP000546">
    <property type="protein sequence ID" value="ABN03428.1"/>
    <property type="molecule type" value="Genomic_DNA"/>
</dbReference>
<dbReference type="AlphaFoldDB" id="A2S960"/>
<evidence type="ECO:0000256" key="1">
    <source>
        <dbReference type="SAM" id="MobiDB-lite"/>
    </source>
</evidence>
<dbReference type="SUPFAM" id="SSF53474">
    <property type="entry name" value="alpha/beta-Hydrolases"/>
    <property type="match status" value="1"/>
</dbReference>
<dbReference type="KEGG" id="bml:BMA10229_A2521"/>
<feature type="compositionally biased region" description="Basic residues" evidence="1">
    <location>
        <begin position="295"/>
        <end position="309"/>
    </location>
</feature>
<organism evidence="3 4">
    <name type="scientific">Burkholderia mallei (strain NCTC 10229)</name>
    <dbReference type="NCBI Taxonomy" id="412022"/>
    <lineage>
        <taxon>Bacteria</taxon>
        <taxon>Pseudomonadati</taxon>
        <taxon>Pseudomonadota</taxon>
        <taxon>Betaproteobacteria</taxon>
        <taxon>Burkholderiales</taxon>
        <taxon>Burkholderiaceae</taxon>
        <taxon>Burkholderia</taxon>
        <taxon>pseudomallei group</taxon>
    </lineage>
</organism>
<dbReference type="Pfam" id="PF00561">
    <property type="entry name" value="Abhydrolase_1"/>
    <property type="match status" value="1"/>
</dbReference>
<gene>
    <name evidence="3" type="ordered locus">BMA10229_A2521</name>
</gene>
<feature type="region of interest" description="Disordered" evidence="1">
    <location>
        <begin position="66"/>
        <end position="132"/>
    </location>
</feature>
<dbReference type="Gene3D" id="3.40.50.1820">
    <property type="entry name" value="alpha/beta hydrolase"/>
    <property type="match status" value="1"/>
</dbReference>
<dbReference type="InterPro" id="IPR000639">
    <property type="entry name" value="Epox_hydrolase-like"/>
</dbReference>
<sequence>MDDVAADVSHAFQPFQTDGARHLLHDDAQGQSGAHRDSRPVQRVLRDVREPAVLAVVPQALHAGAPADRRRIRRHRADLDGERTRLSRPDAAASPLRTPDRLDRAVDIRRPDAHRDRHGGARPQGTQDFRTPGVDGAVVRLPAGCATAAHRLGAARAALSPHRSGNPEPRHHGRHASAGAADHVCADRRQSAVRAAHEATHAGAAGEPRGRVVSSIATRVARLDRGVGRRQRVGLRARTRHRRPRRRRPHASRRSVDAGAGGAACVSGHRVADGAVAYRGISRRRPEPRCAASRRVGKRRRASRCHRRVPGTGRGRGERVPRLAHRDRPRQSPVLRRHDVYGQRARHRRLQPDARRDRTAPATRDREGKPRLPSLHAALPRVVFRDAGGRRPNSAAGCVPGGRPRLRDSGRLQQQPAFSGRLPCDLRPGNPRAQLTTSERPDMHTPDLFVQSSNVRLAVYTWGDKPSADKPRDIVVLAHGFPDRALFWEQVAAALQRDFYVVAYDMRGCANSTHIKGARHYRFALLLADLYAVIDAVSAGRPVHLVGHDWGGVYGWDAIADPEGARRIASLTTLSPSLDQIGFYLRRRLLRPTPRHLAQLVGQLMRNSLMTFFTAPLLPELLFASGLAMAMFRRIIAHYEPRITFRKNDGMEGDAIRYLGIYRANLLQRVLRPRKRVSTTPVHALMAIHDPFLPPALFEGCREFTTRYSESTVDAAHWAPLSRPQEIAETVGAFVRQANRRPDVALQSAS</sequence>
<feature type="compositionally biased region" description="Basic and acidic residues" evidence="1">
    <location>
        <begin position="350"/>
        <end position="370"/>
    </location>
</feature>
<feature type="compositionally biased region" description="Basic and acidic residues" evidence="1">
    <location>
        <begin position="315"/>
        <end position="341"/>
    </location>
</feature>
<feature type="region of interest" description="Disordered" evidence="1">
    <location>
        <begin position="387"/>
        <end position="409"/>
    </location>
</feature>
<feature type="compositionally biased region" description="Basic and acidic residues" evidence="1">
    <location>
        <begin position="98"/>
        <end position="119"/>
    </location>
</feature>
<dbReference type="HOGENOM" id="CLU_370769_0_0_4"/>
<feature type="region of interest" description="Disordered" evidence="1">
    <location>
        <begin position="156"/>
        <end position="182"/>
    </location>
</feature>
<name>A2S960_BURM9</name>
<dbReference type="InterPro" id="IPR050266">
    <property type="entry name" value="AB_hydrolase_sf"/>
</dbReference>
<proteinExistence type="predicted"/>
<dbReference type="ESTHER" id="burma-q62hq2">
    <property type="family name" value="Epoxide_hydrolase"/>
</dbReference>
<evidence type="ECO:0000313" key="4">
    <source>
        <dbReference type="Proteomes" id="UP000002283"/>
    </source>
</evidence>
<feature type="region of interest" description="Disordered" evidence="1">
    <location>
        <begin position="227"/>
        <end position="264"/>
    </location>
</feature>
<evidence type="ECO:0000313" key="3">
    <source>
        <dbReference type="EMBL" id="ABN03428.1"/>
    </source>
</evidence>
<dbReference type="PANTHER" id="PTHR43798:SF33">
    <property type="entry name" value="HYDROLASE, PUTATIVE (AFU_ORTHOLOGUE AFUA_2G14860)-RELATED"/>
    <property type="match status" value="1"/>
</dbReference>
<dbReference type="PRINTS" id="PR00412">
    <property type="entry name" value="EPOXHYDRLASE"/>
</dbReference>
<feature type="compositionally biased region" description="Basic residues" evidence="1">
    <location>
        <begin position="228"/>
        <end position="253"/>
    </location>
</feature>
<evidence type="ECO:0000259" key="2">
    <source>
        <dbReference type="Pfam" id="PF00561"/>
    </source>
</evidence>
<keyword evidence="3" id="KW-0378">Hydrolase</keyword>
<reference evidence="3 4" key="1">
    <citation type="submission" date="2007-01" db="EMBL/GenBank/DDBJ databases">
        <authorList>
            <person name="DeShazer D."/>
            <person name="Woods D.E."/>
            <person name="Nierman W.C."/>
        </authorList>
    </citation>
    <scope>NUCLEOTIDE SEQUENCE [LARGE SCALE GENOMIC DNA]</scope>
    <source>
        <strain evidence="3 4">NCTC 10229</strain>
    </source>
</reference>
<protein>
    <submittedName>
        <fullName evidence="3">Alpha/beta hydrolase family protein</fullName>
    </submittedName>
</protein>
<accession>A2S960</accession>
<dbReference type="InterPro" id="IPR029058">
    <property type="entry name" value="AB_hydrolase_fold"/>
</dbReference>
<dbReference type="Proteomes" id="UP000002283">
    <property type="component" value="Chromosome I"/>
</dbReference>
<feature type="region of interest" description="Disordered" evidence="1">
    <location>
        <begin position="288"/>
        <end position="372"/>
    </location>
</feature>